<dbReference type="Proteomes" id="UP000198379">
    <property type="component" value="Unassembled WGS sequence"/>
</dbReference>
<dbReference type="AlphaFoldDB" id="A0A238ZL82"/>
<evidence type="ECO:0008006" key="4">
    <source>
        <dbReference type="Google" id="ProtNLM"/>
    </source>
</evidence>
<keyword evidence="3" id="KW-1185">Reference proteome</keyword>
<sequence>MLKKLPFIVLLLFTFVLQAQDRPIKIIDEQKANRLFLYAVNENEKDLDVMITVTGTGFRQSKAKPRLTRIPATSKVNIKSLIIERGKTPHYEYELVVNDSLSRRALKRPFELIKIEAKRPILIYLTEKCTTCDTLIANLGESIYLFKTEKLSDQPKMQEYLSKSLANSATPLESLTTPIVNLGGKIFVDIETYEQLMDKLKEIE</sequence>
<proteinExistence type="predicted"/>
<feature type="signal peptide" evidence="1">
    <location>
        <begin position="1"/>
        <end position="19"/>
    </location>
</feature>
<dbReference type="OrthoDB" id="1441364at2"/>
<feature type="chain" id="PRO_5013009038" description="Glutaredoxin" evidence="1">
    <location>
        <begin position="20"/>
        <end position="204"/>
    </location>
</feature>
<reference evidence="2 3" key="1">
    <citation type="submission" date="2017-06" db="EMBL/GenBank/DDBJ databases">
        <authorList>
            <person name="Kim H.J."/>
            <person name="Triplett B.A."/>
        </authorList>
    </citation>
    <scope>NUCLEOTIDE SEQUENCE [LARGE SCALE GENOMIC DNA]</scope>
    <source>
        <strain evidence="2 3">DSM 25597</strain>
    </source>
</reference>
<name>A0A238ZL82_9FLAO</name>
<keyword evidence="1" id="KW-0732">Signal</keyword>
<evidence type="ECO:0000256" key="1">
    <source>
        <dbReference type="SAM" id="SignalP"/>
    </source>
</evidence>
<evidence type="ECO:0000313" key="2">
    <source>
        <dbReference type="EMBL" id="SNR83821.1"/>
    </source>
</evidence>
<protein>
    <recommendedName>
        <fullName evidence="4">Glutaredoxin</fullName>
    </recommendedName>
</protein>
<dbReference type="RefSeq" id="WP_089371627.1">
    <property type="nucleotide sequence ID" value="NZ_BMEP01000001.1"/>
</dbReference>
<organism evidence="2 3">
    <name type="scientific">Dokdonia pacifica</name>
    <dbReference type="NCBI Taxonomy" id="1627892"/>
    <lineage>
        <taxon>Bacteria</taxon>
        <taxon>Pseudomonadati</taxon>
        <taxon>Bacteroidota</taxon>
        <taxon>Flavobacteriia</taxon>
        <taxon>Flavobacteriales</taxon>
        <taxon>Flavobacteriaceae</taxon>
        <taxon>Dokdonia</taxon>
    </lineage>
</organism>
<evidence type="ECO:0000313" key="3">
    <source>
        <dbReference type="Proteomes" id="UP000198379"/>
    </source>
</evidence>
<gene>
    <name evidence="2" type="ORF">SAMN06265376_103307</name>
</gene>
<accession>A0A238ZL82</accession>
<dbReference type="EMBL" id="FZNY01000003">
    <property type="protein sequence ID" value="SNR83821.1"/>
    <property type="molecule type" value="Genomic_DNA"/>
</dbReference>